<dbReference type="EMBL" id="JBHSDU010000015">
    <property type="protein sequence ID" value="MFC4313170.1"/>
    <property type="molecule type" value="Genomic_DNA"/>
</dbReference>
<feature type="domain" description="TonB-dependent receptor plug" evidence="13">
    <location>
        <begin position="46"/>
        <end position="163"/>
    </location>
</feature>
<evidence type="ECO:0000256" key="7">
    <source>
        <dbReference type="ARBA" id="ARBA00023237"/>
    </source>
</evidence>
<evidence type="ECO:0000256" key="3">
    <source>
        <dbReference type="ARBA" id="ARBA00022452"/>
    </source>
</evidence>
<dbReference type="PROSITE" id="PS52016">
    <property type="entry name" value="TONB_DEPENDENT_REC_3"/>
    <property type="match status" value="1"/>
</dbReference>
<evidence type="ECO:0000256" key="9">
    <source>
        <dbReference type="RuleBase" id="RU003357"/>
    </source>
</evidence>
<comment type="caution">
    <text evidence="14">The sequence shown here is derived from an EMBL/GenBank/DDBJ whole genome shotgun (WGS) entry which is preliminary data.</text>
</comment>
<accession>A0ABV8T293</accession>
<dbReference type="InterPro" id="IPR000531">
    <property type="entry name" value="Beta-barrel_TonB"/>
</dbReference>
<reference evidence="15" key="1">
    <citation type="journal article" date="2019" name="Int. J. Syst. Evol. Microbiol.">
        <title>The Global Catalogue of Microorganisms (GCM) 10K type strain sequencing project: providing services to taxonomists for standard genome sequencing and annotation.</title>
        <authorList>
            <consortium name="The Broad Institute Genomics Platform"/>
            <consortium name="The Broad Institute Genome Sequencing Center for Infectious Disease"/>
            <person name="Wu L."/>
            <person name="Ma J."/>
        </authorList>
    </citation>
    <scope>NUCLEOTIDE SEQUENCE [LARGE SCALE GENOMIC DNA]</scope>
    <source>
        <strain evidence="15">CGMCC 1.10759</strain>
    </source>
</reference>
<dbReference type="RefSeq" id="WP_380603239.1">
    <property type="nucleotide sequence ID" value="NZ_JBHSDU010000015.1"/>
</dbReference>
<dbReference type="PANTHER" id="PTHR47234:SF2">
    <property type="entry name" value="TONB-DEPENDENT RECEPTOR"/>
    <property type="match status" value="1"/>
</dbReference>
<evidence type="ECO:0000256" key="11">
    <source>
        <dbReference type="SAM" id="SignalP"/>
    </source>
</evidence>
<evidence type="ECO:0000313" key="15">
    <source>
        <dbReference type="Proteomes" id="UP001595904"/>
    </source>
</evidence>
<evidence type="ECO:0000256" key="1">
    <source>
        <dbReference type="ARBA" id="ARBA00004571"/>
    </source>
</evidence>
<evidence type="ECO:0000313" key="14">
    <source>
        <dbReference type="EMBL" id="MFC4313170.1"/>
    </source>
</evidence>
<evidence type="ECO:0000256" key="10">
    <source>
        <dbReference type="SAM" id="MobiDB-lite"/>
    </source>
</evidence>
<feature type="compositionally biased region" description="Basic and acidic residues" evidence="10">
    <location>
        <begin position="217"/>
        <end position="235"/>
    </location>
</feature>
<proteinExistence type="inferred from homology"/>
<dbReference type="Gene3D" id="2.40.170.20">
    <property type="entry name" value="TonB-dependent receptor, beta-barrel domain"/>
    <property type="match status" value="1"/>
</dbReference>
<evidence type="ECO:0000256" key="8">
    <source>
        <dbReference type="PROSITE-ProRule" id="PRU01360"/>
    </source>
</evidence>
<keyword evidence="3 8" id="KW-1134">Transmembrane beta strand</keyword>
<keyword evidence="5 9" id="KW-0798">TonB box</keyword>
<feature type="domain" description="TonB-dependent receptor-like beta-barrel" evidence="12">
    <location>
        <begin position="365"/>
        <end position="855"/>
    </location>
</feature>
<keyword evidence="7 8" id="KW-0998">Cell outer membrane</keyword>
<keyword evidence="4 8" id="KW-0812">Transmembrane</keyword>
<dbReference type="InterPro" id="IPR012910">
    <property type="entry name" value="Plug_dom"/>
</dbReference>
<name>A0ABV8T293_9GAMM</name>
<dbReference type="Gene3D" id="2.170.130.10">
    <property type="entry name" value="TonB-dependent receptor, plug domain"/>
    <property type="match status" value="1"/>
</dbReference>
<dbReference type="PANTHER" id="PTHR47234">
    <property type="match status" value="1"/>
</dbReference>
<dbReference type="Pfam" id="PF07715">
    <property type="entry name" value="Plug"/>
    <property type="match status" value="1"/>
</dbReference>
<dbReference type="Proteomes" id="UP001595904">
    <property type="component" value="Unassembled WGS sequence"/>
</dbReference>
<evidence type="ECO:0000259" key="12">
    <source>
        <dbReference type="Pfam" id="PF00593"/>
    </source>
</evidence>
<feature type="signal peptide" evidence="11">
    <location>
        <begin position="1"/>
        <end position="21"/>
    </location>
</feature>
<dbReference type="InterPro" id="IPR039426">
    <property type="entry name" value="TonB-dep_rcpt-like"/>
</dbReference>
<keyword evidence="6 8" id="KW-0472">Membrane</keyword>
<feature type="region of interest" description="Disordered" evidence="10">
    <location>
        <begin position="217"/>
        <end position="244"/>
    </location>
</feature>
<protein>
    <submittedName>
        <fullName evidence="14">TonB-dependent receptor plug domain-containing protein</fullName>
    </submittedName>
</protein>
<evidence type="ECO:0000256" key="5">
    <source>
        <dbReference type="ARBA" id="ARBA00023077"/>
    </source>
</evidence>
<feature type="chain" id="PRO_5046989012" evidence="11">
    <location>
        <begin position="22"/>
        <end position="890"/>
    </location>
</feature>
<evidence type="ECO:0000259" key="13">
    <source>
        <dbReference type="Pfam" id="PF07715"/>
    </source>
</evidence>
<keyword evidence="11" id="KW-0732">Signal</keyword>
<dbReference type="InterPro" id="IPR036942">
    <property type="entry name" value="Beta-barrel_TonB_sf"/>
</dbReference>
<dbReference type="InterPro" id="IPR037066">
    <property type="entry name" value="Plug_dom_sf"/>
</dbReference>
<keyword evidence="14" id="KW-0675">Receptor</keyword>
<sequence>MRRRPALFGACALVAVTTAAAQEAENEQVMEQVVVTGTSIRGVASAGAPVIAMDREDLVATGLATSSDLARALPQVLNLGADESRLGGAQDGAANATRVSGINLRGIGNEATLLLINGRRLAPAGVIKSLYDPNVIASAAIERLEVVVDGASAIYGSDAVAGVVNIITRKGFNGAETMVRYGVADGTSQKIVSQNFGFSWDTGSVFAAYEHNERDSLSGADRDFASNDRRARGGSDARPTLSSPGNIIVGTTRYPLPAGSGTGLNPAQLTAGTANRFDEGSFADLLPNQERDSFFLDARQEFGALDVWYQGWLSERDFDERVAPASGQLRVPNTNAFFVAPAALGSPTFVNVEYRFLAEDADPRLAGYENAQQNAIGAGYDLGGDWRIETYANLSKNSGFQRRGAITNGAALTAALASSNPATAFNPFGDGTYNVTNNPALVDLIIANRDTHATSEARDLSLKADGPLFSLPGGDVRVAIGMERHDNEFRQRLDANNVLASGETTTKNIQNRRHNTSFFGEVFVPLVSEEQAIPAVHSLSLSLAARREEYSDFGSTTDPKIGVVWRPLTSLTARATYGTSFRAPSLVDTSEQIHNIFIQNLTDPAGTGGVTRGIYHNGGRASLKAEEATTWSVGLDWVPTGALQGLTASLTYYDVDYTDRIDVVLNTALTNGSVYGPYVIRRPAASDTTATAAFNALVASFLSNPDLQSPAEPVTNINAIIDGRRANLGSMKQQGIDLNLGYTLNTSFGDWRFGFDAAKILDLTRSVAPGLPYVDVLDTYSNPVDLRARASIGWRLNGWSVNTYLNYVDSYLNTAISPNVEVDSYKTVDASIVYDFGEQRGVLSGVSLSVNGQNILDEDPPIVLNGIVSWDNQNVSPLGRFVSFVVTKRW</sequence>
<dbReference type="Pfam" id="PF00593">
    <property type="entry name" value="TonB_dep_Rec_b-barrel"/>
    <property type="match status" value="1"/>
</dbReference>
<keyword evidence="15" id="KW-1185">Reference proteome</keyword>
<evidence type="ECO:0000256" key="4">
    <source>
        <dbReference type="ARBA" id="ARBA00022692"/>
    </source>
</evidence>
<evidence type="ECO:0000256" key="2">
    <source>
        <dbReference type="ARBA" id="ARBA00022448"/>
    </source>
</evidence>
<gene>
    <name evidence="14" type="ORF">ACFPN2_29095</name>
</gene>
<evidence type="ECO:0000256" key="6">
    <source>
        <dbReference type="ARBA" id="ARBA00023136"/>
    </source>
</evidence>
<keyword evidence="2 8" id="KW-0813">Transport</keyword>
<organism evidence="14 15">
    <name type="scientific">Steroidobacter flavus</name>
    <dbReference type="NCBI Taxonomy" id="1842136"/>
    <lineage>
        <taxon>Bacteria</taxon>
        <taxon>Pseudomonadati</taxon>
        <taxon>Pseudomonadota</taxon>
        <taxon>Gammaproteobacteria</taxon>
        <taxon>Steroidobacterales</taxon>
        <taxon>Steroidobacteraceae</taxon>
        <taxon>Steroidobacter</taxon>
    </lineage>
</organism>
<comment type="subcellular location">
    <subcellularLocation>
        <location evidence="1 8">Cell outer membrane</location>
        <topology evidence="1 8">Multi-pass membrane protein</topology>
    </subcellularLocation>
</comment>
<dbReference type="SUPFAM" id="SSF56935">
    <property type="entry name" value="Porins"/>
    <property type="match status" value="1"/>
</dbReference>
<comment type="similarity">
    <text evidence="8 9">Belongs to the TonB-dependent receptor family.</text>
</comment>